<sequence>MTHDFFYSFFDDGSVVPATPANTPFPGAQFACAPDSALA</sequence>
<gene>
    <name evidence="1" type="ORF">LT85_3380</name>
</gene>
<dbReference type="AlphaFoldDB" id="A0A0A1FCQ0"/>
<reference evidence="2" key="1">
    <citation type="journal article" date="2014" name="Soil Biol. Biochem.">
        <title>Structure and function of bacterial communities in ageing soils: Insights from the Mendocino ecological staircase.</title>
        <authorList>
            <person name="Uroz S."/>
            <person name="Tech J.J."/>
            <person name="Sawaya N.A."/>
            <person name="Frey-Klett P."/>
            <person name="Leveau J.H.J."/>
        </authorList>
    </citation>
    <scope>NUCLEOTIDE SEQUENCE [LARGE SCALE GENOMIC DNA]</scope>
    <source>
        <strain evidence="2">Cal35</strain>
    </source>
</reference>
<accession>A0A0A1FCQ0</accession>
<dbReference type="KEGG" id="care:LT85_3380"/>
<dbReference type="Proteomes" id="UP000030302">
    <property type="component" value="Chromosome"/>
</dbReference>
<organism evidence="1 2">
    <name type="scientific">Collimonas arenae</name>
    <dbReference type="NCBI Taxonomy" id="279058"/>
    <lineage>
        <taxon>Bacteria</taxon>
        <taxon>Pseudomonadati</taxon>
        <taxon>Pseudomonadota</taxon>
        <taxon>Betaproteobacteria</taxon>
        <taxon>Burkholderiales</taxon>
        <taxon>Oxalobacteraceae</taxon>
        <taxon>Collimonas</taxon>
    </lineage>
</organism>
<dbReference type="EMBL" id="CP009962">
    <property type="protein sequence ID" value="AIY42538.1"/>
    <property type="molecule type" value="Genomic_DNA"/>
</dbReference>
<evidence type="ECO:0000313" key="1">
    <source>
        <dbReference type="EMBL" id="AIY42538.1"/>
    </source>
</evidence>
<evidence type="ECO:0000313" key="2">
    <source>
        <dbReference type="Proteomes" id="UP000030302"/>
    </source>
</evidence>
<protein>
    <submittedName>
        <fullName evidence="1">Uncharacterized protein</fullName>
    </submittedName>
</protein>
<name>A0A0A1FCQ0_9BURK</name>
<dbReference type="HOGENOM" id="CLU_3307843_0_0_4"/>
<proteinExistence type="predicted"/>
<keyword evidence="2" id="KW-1185">Reference proteome</keyword>